<organism evidence="3 4">
    <name type="scientific">Planobispora rosea</name>
    <dbReference type="NCBI Taxonomy" id="35762"/>
    <lineage>
        <taxon>Bacteria</taxon>
        <taxon>Bacillati</taxon>
        <taxon>Actinomycetota</taxon>
        <taxon>Actinomycetes</taxon>
        <taxon>Streptosporangiales</taxon>
        <taxon>Streptosporangiaceae</taxon>
        <taxon>Planobispora</taxon>
    </lineage>
</organism>
<feature type="region of interest" description="Disordered" evidence="1">
    <location>
        <begin position="224"/>
        <end position="248"/>
    </location>
</feature>
<evidence type="ECO:0000313" key="4">
    <source>
        <dbReference type="Proteomes" id="UP000655044"/>
    </source>
</evidence>
<feature type="transmembrane region" description="Helical" evidence="2">
    <location>
        <begin position="41"/>
        <end position="59"/>
    </location>
</feature>
<reference evidence="3" key="1">
    <citation type="submission" date="2021-01" db="EMBL/GenBank/DDBJ databases">
        <title>Whole genome shotgun sequence of Planobispora rosea NBRC 15558.</title>
        <authorList>
            <person name="Komaki H."/>
            <person name="Tamura T."/>
        </authorList>
    </citation>
    <scope>NUCLEOTIDE SEQUENCE</scope>
    <source>
        <strain evidence="3">NBRC 15558</strain>
    </source>
</reference>
<gene>
    <name evidence="3" type="ORF">Pro02_14530</name>
</gene>
<protein>
    <submittedName>
        <fullName evidence="3">Uncharacterized protein</fullName>
    </submittedName>
</protein>
<dbReference type="Proteomes" id="UP000655044">
    <property type="component" value="Unassembled WGS sequence"/>
</dbReference>
<proteinExistence type="predicted"/>
<keyword evidence="2" id="KW-0472">Membrane</keyword>
<sequence length="248" mass="26881">MTITESDLRELFEHDSETGPGRAVTLAGVDRRIRRTRRRRAGLAAGVAAAGLAAGVFVLPSGGASVTPEEVWTGVMAQPEKRYGARQVFETPLDESFSAMGERVAFDVPRLPPGNAWVEVSCPRGARVLVWENGKYLHDRWCEEARLTPEGPAPEELSGSSAFFGLGQPGTGRLEVAVVPAEAVERLGRPLTGERDAQKVVEAAEDGRADLRIRIITMRVEPCDSEPDCQFADEPAPTVPPRLPMPED</sequence>
<dbReference type="RefSeq" id="WP_068924818.1">
    <property type="nucleotide sequence ID" value="NZ_BMQP01000003.1"/>
</dbReference>
<evidence type="ECO:0000256" key="1">
    <source>
        <dbReference type="SAM" id="MobiDB-lite"/>
    </source>
</evidence>
<keyword evidence="2" id="KW-1133">Transmembrane helix</keyword>
<comment type="caution">
    <text evidence="3">The sequence shown here is derived from an EMBL/GenBank/DDBJ whole genome shotgun (WGS) entry which is preliminary data.</text>
</comment>
<feature type="compositionally biased region" description="Pro residues" evidence="1">
    <location>
        <begin position="237"/>
        <end position="248"/>
    </location>
</feature>
<accession>A0A8J3WBD9</accession>
<dbReference type="EMBL" id="BOOI01000011">
    <property type="protein sequence ID" value="GIH83045.1"/>
    <property type="molecule type" value="Genomic_DNA"/>
</dbReference>
<keyword evidence="2" id="KW-0812">Transmembrane</keyword>
<dbReference type="AlphaFoldDB" id="A0A8J3WBD9"/>
<dbReference type="OrthoDB" id="3529482at2"/>
<name>A0A8J3WBD9_PLARO</name>
<keyword evidence="4" id="KW-1185">Reference proteome</keyword>
<evidence type="ECO:0000313" key="3">
    <source>
        <dbReference type="EMBL" id="GIH83045.1"/>
    </source>
</evidence>
<evidence type="ECO:0000256" key="2">
    <source>
        <dbReference type="SAM" id="Phobius"/>
    </source>
</evidence>